<accession>A0A918R883</accession>
<evidence type="ECO:0000256" key="2">
    <source>
        <dbReference type="SAM" id="SignalP"/>
    </source>
</evidence>
<name>A0A918R883_9SPHN</name>
<protein>
    <submittedName>
        <fullName evidence="3">Uncharacterized protein</fullName>
    </submittedName>
</protein>
<evidence type="ECO:0000313" key="4">
    <source>
        <dbReference type="Proteomes" id="UP000634139"/>
    </source>
</evidence>
<reference evidence="3" key="1">
    <citation type="journal article" date="2014" name="Int. J. Syst. Evol. Microbiol.">
        <title>Complete genome sequence of Corynebacterium casei LMG S-19264T (=DSM 44701T), isolated from a smear-ripened cheese.</title>
        <authorList>
            <consortium name="US DOE Joint Genome Institute (JGI-PGF)"/>
            <person name="Walter F."/>
            <person name="Albersmeier A."/>
            <person name="Kalinowski J."/>
            <person name="Ruckert C."/>
        </authorList>
    </citation>
    <scope>NUCLEOTIDE SEQUENCE</scope>
    <source>
        <strain evidence="3">KCTC 32422</strain>
    </source>
</reference>
<keyword evidence="4" id="KW-1185">Reference proteome</keyword>
<gene>
    <name evidence="3" type="ORF">GCM10011617_04810</name>
</gene>
<dbReference type="RefSeq" id="WP_189538795.1">
    <property type="nucleotide sequence ID" value="NZ_BMZD01000001.1"/>
</dbReference>
<feature type="chain" id="PRO_5038046263" evidence="2">
    <location>
        <begin position="30"/>
        <end position="175"/>
    </location>
</feature>
<reference evidence="3" key="2">
    <citation type="submission" date="2020-09" db="EMBL/GenBank/DDBJ databases">
        <authorList>
            <person name="Sun Q."/>
            <person name="Kim S."/>
        </authorList>
    </citation>
    <scope>NUCLEOTIDE SEQUENCE</scope>
    <source>
        <strain evidence="3">KCTC 32422</strain>
    </source>
</reference>
<proteinExistence type="predicted"/>
<evidence type="ECO:0000256" key="1">
    <source>
        <dbReference type="SAM" id="Coils"/>
    </source>
</evidence>
<keyword evidence="1" id="KW-0175">Coiled coil</keyword>
<organism evidence="3 4">
    <name type="scientific">Novosphingobium arvoryzae</name>
    <dbReference type="NCBI Taxonomy" id="1256514"/>
    <lineage>
        <taxon>Bacteria</taxon>
        <taxon>Pseudomonadati</taxon>
        <taxon>Pseudomonadota</taxon>
        <taxon>Alphaproteobacteria</taxon>
        <taxon>Sphingomonadales</taxon>
        <taxon>Sphingomonadaceae</taxon>
        <taxon>Novosphingobium</taxon>
    </lineage>
</organism>
<feature type="coiled-coil region" evidence="1">
    <location>
        <begin position="42"/>
        <end position="76"/>
    </location>
</feature>
<comment type="caution">
    <text evidence="3">The sequence shown here is derived from an EMBL/GenBank/DDBJ whole genome shotgun (WGS) entry which is preliminary data.</text>
</comment>
<sequence>MKRLAHPARLLGAAAILGMLPLAASQLRAVTQFTPDQGDNDVRALEQEVAQLRNLVNQLQTSNVDTQIKLARLEDKVAPLETGIGRTARDFTIGGGDNNKTITMKLGRYYPTGIAMDGRDMVLTADTIDLRGKVVRISATTAISVNGGAVDIGGSSVNVKGSKDSVMKGSKVLGN</sequence>
<feature type="signal peptide" evidence="2">
    <location>
        <begin position="1"/>
        <end position="29"/>
    </location>
</feature>
<dbReference type="Proteomes" id="UP000634139">
    <property type="component" value="Unassembled WGS sequence"/>
</dbReference>
<dbReference type="EMBL" id="BMZD01000001">
    <property type="protein sequence ID" value="GGZ88864.1"/>
    <property type="molecule type" value="Genomic_DNA"/>
</dbReference>
<keyword evidence="2" id="KW-0732">Signal</keyword>
<evidence type="ECO:0000313" key="3">
    <source>
        <dbReference type="EMBL" id="GGZ88864.1"/>
    </source>
</evidence>
<dbReference type="AlphaFoldDB" id="A0A918R883"/>